<organism evidence="2 3">
    <name type="scientific">Scytonema hofmannii FACHB-248</name>
    <dbReference type="NCBI Taxonomy" id="1842502"/>
    <lineage>
        <taxon>Bacteria</taxon>
        <taxon>Bacillati</taxon>
        <taxon>Cyanobacteriota</taxon>
        <taxon>Cyanophyceae</taxon>
        <taxon>Nostocales</taxon>
        <taxon>Scytonemataceae</taxon>
        <taxon>Scytonema</taxon>
    </lineage>
</organism>
<sequence>MTIWVDAHLSPAIATWITSTFGVEAVALRDLGLRDAEDPEIFSSAKAQKSIVMTKDSDFVDLVERLGSPPQIIWLTCGNTSNARLREILSETLPRALELLAAGETLVEISANNNNC</sequence>
<evidence type="ECO:0000313" key="2">
    <source>
        <dbReference type="EMBL" id="MBD2603176.1"/>
    </source>
</evidence>
<protein>
    <submittedName>
        <fullName evidence="2">DUF5615 family PIN-like protein</fullName>
    </submittedName>
</protein>
<dbReference type="RefSeq" id="WP_029632093.1">
    <property type="nucleotide sequence ID" value="NZ_JACJTA010000002.1"/>
</dbReference>
<dbReference type="InterPro" id="IPR041049">
    <property type="entry name" value="DUF5615"/>
</dbReference>
<gene>
    <name evidence="2" type="ORF">H6G81_01230</name>
</gene>
<comment type="caution">
    <text evidence="2">The sequence shown here is derived from an EMBL/GenBank/DDBJ whole genome shotgun (WGS) entry which is preliminary data.</text>
</comment>
<evidence type="ECO:0000259" key="1">
    <source>
        <dbReference type="Pfam" id="PF18480"/>
    </source>
</evidence>
<dbReference type="EMBL" id="JACJTA010000002">
    <property type="protein sequence ID" value="MBD2603176.1"/>
    <property type="molecule type" value="Genomic_DNA"/>
</dbReference>
<dbReference type="Proteomes" id="UP000660380">
    <property type="component" value="Unassembled WGS sequence"/>
</dbReference>
<name>A0ABR8GII0_9CYAN</name>
<reference evidence="2 3" key="1">
    <citation type="journal article" date="2020" name="ISME J.">
        <title>Comparative genomics reveals insights into cyanobacterial evolution and habitat adaptation.</title>
        <authorList>
            <person name="Chen M.Y."/>
            <person name="Teng W.K."/>
            <person name="Zhao L."/>
            <person name="Hu C.X."/>
            <person name="Zhou Y.K."/>
            <person name="Han B.P."/>
            <person name="Song L.R."/>
            <person name="Shu W.S."/>
        </authorList>
    </citation>
    <scope>NUCLEOTIDE SEQUENCE [LARGE SCALE GENOMIC DNA]</scope>
    <source>
        <strain evidence="2 3">FACHB-248</strain>
    </source>
</reference>
<dbReference type="Pfam" id="PF18480">
    <property type="entry name" value="DUF5615"/>
    <property type="match status" value="1"/>
</dbReference>
<evidence type="ECO:0000313" key="3">
    <source>
        <dbReference type="Proteomes" id="UP000660380"/>
    </source>
</evidence>
<proteinExistence type="predicted"/>
<keyword evidence="3" id="KW-1185">Reference proteome</keyword>
<feature type="domain" description="DUF5615" evidence="1">
    <location>
        <begin position="1"/>
        <end position="105"/>
    </location>
</feature>
<accession>A0ABR8GII0</accession>